<dbReference type="InterPro" id="IPR029063">
    <property type="entry name" value="SAM-dependent_MTases_sf"/>
</dbReference>
<keyword evidence="2" id="KW-0489">Methyltransferase</keyword>
<dbReference type="SUPFAM" id="SSF53335">
    <property type="entry name" value="S-adenosyl-L-methionine-dependent methyltransferases"/>
    <property type="match status" value="1"/>
</dbReference>
<keyword evidence="3" id="KW-1185">Reference proteome</keyword>
<dbReference type="PIRSF" id="PIRSF031679">
    <property type="entry name" value="Mtase_Alr7345_prd"/>
    <property type="match status" value="1"/>
</dbReference>
<dbReference type="Gene3D" id="3.40.50.150">
    <property type="entry name" value="Vaccinia Virus protein VP39"/>
    <property type="match status" value="1"/>
</dbReference>
<reference evidence="2 3" key="1">
    <citation type="submission" date="2020-02" db="EMBL/GenBank/DDBJ databases">
        <title>Shewanella WXL01 sp. nov., a marine bacterium isolated from green algae in Luhuitou Fringing Reef (Northern South China Sea).</title>
        <authorList>
            <person name="Wang X."/>
        </authorList>
    </citation>
    <scope>NUCLEOTIDE SEQUENCE [LARGE SCALE GENOMIC DNA]</scope>
    <source>
        <strain evidence="2 3">MCCC 1A01895</strain>
    </source>
</reference>
<keyword evidence="2" id="KW-0808">Transferase</keyword>
<accession>A0ABS5HZ70</accession>
<feature type="chain" id="PRO_5045128328" evidence="1">
    <location>
        <begin position="25"/>
        <end position="282"/>
    </location>
</feature>
<dbReference type="RefSeq" id="WP_153663204.1">
    <property type="nucleotide sequence ID" value="NZ_JAAIKR010000002.1"/>
</dbReference>
<name>A0ABS5HZ70_9GAMM</name>
<dbReference type="InterPro" id="IPR016980">
    <property type="entry name" value="S-AdoMet-dep_MeTrfase_Alr7345"/>
</dbReference>
<comment type="caution">
    <text evidence="2">The sequence shown here is derived from an EMBL/GenBank/DDBJ whole genome shotgun (WGS) entry which is preliminary data.</text>
</comment>
<dbReference type="GO" id="GO:0008168">
    <property type="term" value="F:methyltransferase activity"/>
    <property type="evidence" value="ECO:0007669"/>
    <property type="project" value="UniProtKB-KW"/>
</dbReference>
<sequence length="282" mass="30872">MKLKGLVGAILGLSCAGFSATSIAATQVEQHANVAVNSALQQALKSDFRKKANSQRDGFRHPGETLSFFGVTPEKTVIELWPGGGWYAEILAPYLAKKGQYIAANFETKPTEDNGRTRYYAKAGKKFEKWVEDNPAQLKKVGFATLNPPVKTQLGKDNSADVVLTFRNLHNWEMSGNLEPVFKGAYAVLKTGGVFGVVEHRANPGMPAKSGYMDPAMVIKLAEKVGFVLAESSEINANPKDTKDYPKGVWTLPPRLAMDDVDKAKYQAIGESDRMTLKFVKK</sequence>
<keyword evidence="1" id="KW-0732">Signal</keyword>
<dbReference type="PROSITE" id="PS51257">
    <property type="entry name" value="PROKAR_LIPOPROTEIN"/>
    <property type="match status" value="1"/>
</dbReference>
<organism evidence="2 3">
    <name type="scientific">Shewanella intestini</name>
    <dbReference type="NCBI Taxonomy" id="2017544"/>
    <lineage>
        <taxon>Bacteria</taxon>
        <taxon>Pseudomonadati</taxon>
        <taxon>Pseudomonadota</taxon>
        <taxon>Gammaproteobacteria</taxon>
        <taxon>Alteromonadales</taxon>
        <taxon>Shewanellaceae</taxon>
        <taxon>Shewanella</taxon>
    </lineage>
</organism>
<dbReference type="Proteomes" id="UP000811844">
    <property type="component" value="Unassembled WGS sequence"/>
</dbReference>
<gene>
    <name evidence="2" type="ORF">G3R48_03640</name>
</gene>
<proteinExistence type="predicted"/>
<evidence type="ECO:0000313" key="3">
    <source>
        <dbReference type="Proteomes" id="UP000811844"/>
    </source>
</evidence>
<dbReference type="EMBL" id="JAAIKR010000002">
    <property type="protein sequence ID" value="MBR9727088.1"/>
    <property type="molecule type" value="Genomic_DNA"/>
</dbReference>
<protein>
    <submittedName>
        <fullName evidence="2">Class I SAM-dependent methyltransferase</fullName>
    </submittedName>
</protein>
<dbReference type="GO" id="GO:0032259">
    <property type="term" value="P:methylation"/>
    <property type="evidence" value="ECO:0007669"/>
    <property type="project" value="UniProtKB-KW"/>
</dbReference>
<feature type="signal peptide" evidence="1">
    <location>
        <begin position="1"/>
        <end position="24"/>
    </location>
</feature>
<evidence type="ECO:0000313" key="2">
    <source>
        <dbReference type="EMBL" id="MBR9727088.1"/>
    </source>
</evidence>
<evidence type="ECO:0000256" key="1">
    <source>
        <dbReference type="SAM" id="SignalP"/>
    </source>
</evidence>